<sequence length="98" mass="11445">MERLVEQHRQLLEQQQQLEEKLEKSGVLQDVFLQVLDYSEEVISTAPSRVGFKQQLVDTYSEQRTGAAGDAILCMVTNQYLPERFVIGTHLWKRAWHK</sequence>
<dbReference type="Proteomes" id="UP000054498">
    <property type="component" value="Unassembled WGS sequence"/>
</dbReference>
<evidence type="ECO:0000313" key="1">
    <source>
        <dbReference type="EMBL" id="KIY95841.1"/>
    </source>
</evidence>
<dbReference type="AlphaFoldDB" id="A0A0D2M3B2"/>
<organism evidence="1 2">
    <name type="scientific">Monoraphidium neglectum</name>
    <dbReference type="NCBI Taxonomy" id="145388"/>
    <lineage>
        <taxon>Eukaryota</taxon>
        <taxon>Viridiplantae</taxon>
        <taxon>Chlorophyta</taxon>
        <taxon>core chlorophytes</taxon>
        <taxon>Chlorophyceae</taxon>
        <taxon>CS clade</taxon>
        <taxon>Sphaeropleales</taxon>
        <taxon>Selenastraceae</taxon>
        <taxon>Monoraphidium</taxon>
    </lineage>
</organism>
<dbReference type="KEGG" id="mng:MNEG_12122"/>
<dbReference type="GeneID" id="25729453"/>
<keyword evidence="2" id="KW-1185">Reference proteome</keyword>
<dbReference type="RefSeq" id="XP_013894861.1">
    <property type="nucleotide sequence ID" value="XM_014039407.1"/>
</dbReference>
<gene>
    <name evidence="1" type="ORF">MNEG_12122</name>
</gene>
<name>A0A0D2M3B2_9CHLO</name>
<proteinExistence type="predicted"/>
<dbReference type="EMBL" id="KK103295">
    <property type="protein sequence ID" value="KIY95841.1"/>
    <property type="molecule type" value="Genomic_DNA"/>
</dbReference>
<accession>A0A0D2M3B2</accession>
<reference evidence="1 2" key="1">
    <citation type="journal article" date="2013" name="BMC Genomics">
        <title>Reconstruction of the lipid metabolism for the microalga Monoraphidium neglectum from its genome sequence reveals characteristics suitable for biofuel production.</title>
        <authorList>
            <person name="Bogen C."/>
            <person name="Al-Dilaimi A."/>
            <person name="Albersmeier A."/>
            <person name="Wichmann J."/>
            <person name="Grundmann M."/>
            <person name="Rupp O."/>
            <person name="Lauersen K.J."/>
            <person name="Blifernez-Klassen O."/>
            <person name="Kalinowski J."/>
            <person name="Goesmann A."/>
            <person name="Mussgnug J.H."/>
            <person name="Kruse O."/>
        </authorList>
    </citation>
    <scope>NUCLEOTIDE SEQUENCE [LARGE SCALE GENOMIC DNA]</scope>
    <source>
        <strain evidence="1 2">SAG 48.87</strain>
    </source>
</reference>
<evidence type="ECO:0000313" key="2">
    <source>
        <dbReference type="Proteomes" id="UP000054498"/>
    </source>
</evidence>
<protein>
    <submittedName>
        <fullName evidence="1">Uncharacterized protein</fullName>
    </submittedName>
</protein>